<evidence type="ECO:0000259" key="3">
    <source>
        <dbReference type="PROSITE" id="PS50914"/>
    </source>
</evidence>
<keyword evidence="1" id="KW-0732">Signal</keyword>
<dbReference type="AlphaFoldDB" id="A0A6B2QZS3"/>
<dbReference type="PROSITE" id="PS50914">
    <property type="entry name" value="BON"/>
    <property type="match status" value="2"/>
</dbReference>
<dbReference type="Gene3D" id="3.30.1340.30">
    <property type="match status" value="1"/>
</dbReference>
<protein>
    <submittedName>
        <fullName evidence="4">BON domain-containing protein</fullName>
    </submittedName>
</protein>
<dbReference type="PROSITE" id="PS51257">
    <property type="entry name" value="PROKAR_LIPOPROTEIN"/>
    <property type="match status" value="1"/>
</dbReference>
<dbReference type="InterPro" id="IPR014004">
    <property type="entry name" value="Transpt-assoc_nodulatn_dom_bac"/>
</dbReference>
<reference evidence="4" key="1">
    <citation type="submission" date="2020-02" db="EMBL/GenBank/DDBJ databases">
        <authorList>
            <person name="Chen W.-M."/>
        </authorList>
    </citation>
    <scope>NUCLEOTIDE SEQUENCE</scope>
    <source>
        <strain evidence="4">NBD-18</strain>
    </source>
</reference>
<feature type="domain" description="BON" evidence="3">
    <location>
        <begin position="132"/>
        <end position="199"/>
    </location>
</feature>
<dbReference type="RefSeq" id="WP_163651573.1">
    <property type="nucleotide sequence ID" value="NZ_JAAGRN010000002.1"/>
</dbReference>
<accession>A0A6B2QZS3</accession>
<organism evidence="4">
    <name type="scientific">Sheuella amnicola</name>
    <dbReference type="NCBI Taxonomy" id="2707330"/>
    <lineage>
        <taxon>Bacteria</taxon>
        <taxon>Pseudomonadati</taxon>
        <taxon>Pseudomonadota</taxon>
        <taxon>Betaproteobacteria</taxon>
        <taxon>Burkholderiales</taxon>
        <taxon>Alcaligenaceae</taxon>
        <taxon>Sheuella</taxon>
    </lineage>
</organism>
<dbReference type="PANTHER" id="PTHR34606">
    <property type="entry name" value="BON DOMAIN-CONTAINING PROTEIN"/>
    <property type="match status" value="1"/>
</dbReference>
<dbReference type="Pfam" id="PF04972">
    <property type="entry name" value="BON"/>
    <property type="match status" value="2"/>
</dbReference>
<sequence length="259" mass="27069">MTFLKRLTRPLACIVLLSGVAVSMQGCVPLVVGGAAAATAGVVVVDRRSAMQQADDLTIELKVNNEMRNRYGDVARINATVYNGVVLLTGESLNQEIKTQAAEIASKIDKVKSVVNQIVVVEEISPFSVITNDTWITSKVIATLATTKEVPSRTIVVTTVRSVVYLMGMVTQHEGDVAAAAAAQVSGVRRVEKLFQIITPAEANRLDSMTGTRTTPKGEGAPIGEGSTGGVQQGGAMQDGGAVEVPAVPSGTVQAIPIQ</sequence>
<dbReference type="PANTHER" id="PTHR34606:SF4">
    <property type="entry name" value="OUTER MEMBRANE LIPOPROTEIN DOLP"/>
    <property type="match status" value="1"/>
</dbReference>
<gene>
    <name evidence="4" type="ORF">G3I67_03330</name>
</gene>
<dbReference type="InterPro" id="IPR051686">
    <property type="entry name" value="Lipoprotein_DolP"/>
</dbReference>
<feature type="compositionally biased region" description="Gly residues" evidence="2">
    <location>
        <begin position="221"/>
        <end position="233"/>
    </location>
</feature>
<dbReference type="InterPro" id="IPR007055">
    <property type="entry name" value="BON_dom"/>
</dbReference>
<evidence type="ECO:0000313" key="4">
    <source>
        <dbReference type="EMBL" id="NDY82257.1"/>
    </source>
</evidence>
<evidence type="ECO:0000256" key="2">
    <source>
        <dbReference type="SAM" id="MobiDB-lite"/>
    </source>
</evidence>
<feature type="region of interest" description="Disordered" evidence="2">
    <location>
        <begin position="208"/>
        <end position="238"/>
    </location>
</feature>
<name>A0A6B2QZS3_9BURK</name>
<comment type="caution">
    <text evidence="4">The sequence shown here is derived from an EMBL/GenBank/DDBJ whole genome shotgun (WGS) entry which is preliminary data.</text>
</comment>
<proteinExistence type="predicted"/>
<dbReference type="EMBL" id="JAAGRN010000002">
    <property type="protein sequence ID" value="NDY82257.1"/>
    <property type="molecule type" value="Genomic_DNA"/>
</dbReference>
<feature type="domain" description="BON" evidence="3">
    <location>
        <begin position="55"/>
        <end position="122"/>
    </location>
</feature>
<dbReference type="SMART" id="SM00749">
    <property type="entry name" value="BON"/>
    <property type="match status" value="2"/>
</dbReference>
<evidence type="ECO:0000256" key="1">
    <source>
        <dbReference type="ARBA" id="ARBA00022729"/>
    </source>
</evidence>